<accession>A0A917SLY4</accession>
<dbReference type="Pfam" id="PF10069">
    <property type="entry name" value="DICT"/>
    <property type="match status" value="1"/>
</dbReference>
<reference evidence="2" key="2">
    <citation type="submission" date="2020-09" db="EMBL/GenBank/DDBJ databases">
        <authorList>
            <person name="Sun Q."/>
            <person name="Zhou Y."/>
        </authorList>
    </citation>
    <scope>NUCLEOTIDE SEQUENCE</scope>
    <source>
        <strain evidence="2">CGMCC 4.7308</strain>
    </source>
</reference>
<organism evidence="2 3">
    <name type="scientific">Nakamurella endophytica</name>
    <dbReference type="NCBI Taxonomy" id="1748367"/>
    <lineage>
        <taxon>Bacteria</taxon>
        <taxon>Bacillati</taxon>
        <taxon>Actinomycetota</taxon>
        <taxon>Actinomycetes</taxon>
        <taxon>Nakamurellales</taxon>
        <taxon>Nakamurellaceae</taxon>
        <taxon>Nakamurella</taxon>
    </lineage>
</organism>
<protein>
    <recommendedName>
        <fullName evidence="1">EAL domain-containing protein</fullName>
    </recommendedName>
</protein>
<comment type="caution">
    <text evidence="2">The sequence shown here is derived from an EMBL/GenBank/DDBJ whole genome shotgun (WGS) entry which is preliminary data.</text>
</comment>
<dbReference type="EMBL" id="BMNA01000001">
    <property type="protein sequence ID" value="GGL89178.1"/>
    <property type="molecule type" value="Genomic_DNA"/>
</dbReference>
<dbReference type="Pfam" id="PF00563">
    <property type="entry name" value="EAL"/>
    <property type="match status" value="1"/>
</dbReference>
<dbReference type="InterPro" id="IPR035919">
    <property type="entry name" value="EAL_sf"/>
</dbReference>
<dbReference type="Proteomes" id="UP000655208">
    <property type="component" value="Unassembled WGS sequence"/>
</dbReference>
<evidence type="ECO:0000313" key="2">
    <source>
        <dbReference type="EMBL" id="GGL89178.1"/>
    </source>
</evidence>
<gene>
    <name evidence="2" type="ORF">GCM10011594_05950</name>
</gene>
<keyword evidence="3" id="KW-1185">Reference proteome</keyword>
<dbReference type="InterPro" id="IPR001633">
    <property type="entry name" value="EAL_dom"/>
</dbReference>
<proteinExistence type="predicted"/>
<dbReference type="GO" id="GO:0071111">
    <property type="term" value="F:cyclic-guanylate-specific phosphodiesterase activity"/>
    <property type="evidence" value="ECO:0007669"/>
    <property type="project" value="InterPro"/>
</dbReference>
<dbReference type="CDD" id="cd01948">
    <property type="entry name" value="EAL"/>
    <property type="match status" value="1"/>
</dbReference>
<evidence type="ECO:0000313" key="3">
    <source>
        <dbReference type="Proteomes" id="UP000655208"/>
    </source>
</evidence>
<dbReference type="SMART" id="SM00052">
    <property type="entry name" value="EAL"/>
    <property type="match status" value="1"/>
</dbReference>
<dbReference type="SUPFAM" id="SSF141868">
    <property type="entry name" value="EAL domain-like"/>
    <property type="match status" value="1"/>
</dbReference>
<dbReference type="PROSITE" id="PS50883">
    <property type="entry name" value="EAL"/>
    <property type="match status" value="1"/>
</dbReference>
<dbReference type="InterPro" id="IPR050706">
    <property type="entry name" value="Cyclic-di-GMP_PDE-like"/>
</dbReference>
<sequence>MRSGKGATDVTVVADGDAAPRGADGLLAAVRGEGLRPAYQPVVDLQSGDVVGLEALARWPGIPGATPDRVFAEAARTSGLIALDWACRAAAVQGALDAGLGPDVCLFLNAEPAVLARTAPRHAVEVIERAGSRLRVVMELTERSLLVRPAAVLAQVAEARDRGWLIGLDDVGAHPDSLALLDLVAPDVVKLDLALVQRLPARGQARTLAAVMAHRERTGAPVVAEGIETDAHLEQAVALGATLGQGWKLGRPAALDAPPVPRRPLRPQPRPAAAPVTPFDLVAGLDVQRVARKEFLVAFSRHVEAQAHNPADPPVILSALQSITHLTPGTRTRYERLAAAAPLVALFGADVPAQPAAGVRGVALADDDPLRREWTVIALGAQTAAALIARDCGDDGPDADRRFDFVITYDRPRVTRAARSLLSRLAG</sequence>
<dbReference type="InterPro" id="IPR019278">
    <property type="entry name" value="DICT_dom"/>
</dbReference>
<name>A0A917SLY4_9ACTN</name>
<evidence type="ECO:0000259" key="1">
    <source>
        <dbReference type="PROSITE" id="PS50883"/>
    </source>
</evidence>
<dbReference type="PANTHER" id="PTHR33121">
    <property type="entry name" value="CYCLIC DI-GMP PHOSPHODIESTERASE PDEF"/>
    <property type="match status" value="1"/>
</dbReference>
<dbReference type="PANTHER" id="PTHR33121:SF70">
    <property type="entry name" value="SIGNALING PROTEIN YKOW"/>
    <property type="match status" value="1"/>
</dbReference>
<dbReference type="AlphaFoldDB" id="A0A917SLY4"/>
<dbReference type="Gene3D" id="3.20.20.450">
    <property type="entry name" value="EAL domain"/>
    <property type="match status" value="1"/>
</dbReference>
<feature type="domain" description="EAL" evidence="1">
    <location>
        <begin position="19"/>
        <end position="266"/>
    </location>
</feature>
<reference evidence="2" key="1">
    <citation type="journal article" date="2014" name="Int. J. Syst. Evol. Microbiol.">
        <title>Complete genome sequence of Corynebacterium casei LMG S-19264T (=DSM 44701T), isolated from a smear-ripened cheese.</title>
        <authorList>
            <consortium name="US DOE Joint Genome Institute (JGI-PGF)"/>
            <person name="Walter F."/>
            <person name="Albersmeier A."/>
            <person name="Kalinowski J."/>
            <person name="Ruckert C."/>
        </authorList>
    </citation>
    <scope>NUCLEOTIDE SEQUENCE</scope>
    <source>
        <strain evidence="2">CGMCC 4.7308</strain>
    </source>
</reference>